<dbReference type="Proteomes" id="UP000609879">
    <property type="component" value="Unassembled WGS sequence"/>
</dbReference>
<gene>
    <name evidence="2" type="ORF">Ade02nite_18940</name>
</gene>
<keyword evidence="1" id="KW-1133">Transmembrane helix</keyword>
<organism evidence="2 3">
    <name type="scientific">Paractinoplanes deccanensis</name>
    <dbReference type="NCBI Taxonomy" id="113561"/>
    <lineage>
        <taxon>Bacteria</taxon>
        <taxon>Bacillati</taxon>
        <taxon>Actinomycetota</taxon>
        <taxon>Actinomycetes</taxon>
        <taxon>Micromonosporales</taxon>
        <taxon>Micromonosporaceae</taxon>
        <taxon>Paractinoplanes</taxon>
    </lineage>
</organism>
<feature type="transmembrane region" description="Helical" evidence="1">
    <location>
        <begin position="7"/>
        <end position="31"/>
    </location>
</feature>
<keyword evidence="3" id="KW-1185">Reference proteome</keyword>
<sequence length="93" mass="10673">MSGVAEVAYWVLVTVAAAVLVAVLGEIYGWWSRIAAVTAWVRLWRRHWRLLWAARTADWDSWLMRLCYLDGCRHGDDVAWLDEGRSDEPGGVR</sequence>
<keyword evidence="1" id="KW-0472">Membrane</keyword>
<reference evidence="2 3" key="1">
    <citation type="submission" date="2021-01" db="EMBL/GenBank/DDBJ databases">
        <title>Whole genome shotgun sequence of Actinoplanes deccanensis NBRC 13994.</title>
        <authorList>
            <person name="Komaki H."/>
            <person name="Tamura T."/>
        </authorList>
    </citation>
    <scope>NUCLEOTIDE SEQUENCE [LARGE SCALE GENOMIC DNA]</scope>
    <source>
        <strain evidence="2 3">NBRC 13994</strain>
    </source>
</reference>
<keyword evidence="1" id="KW-0812">Transmembrane</keyword>
<evidence type="ECO:0000313" key="3">
    <source>
        <dbReference type="Proteomes" id="UP000609879"/>
    </source>
</evidence>
<accession>A0ABQ3XZS4</accession>
<dbReference type="RefSeq" id="WP_203761183.1">
    <property type="nucleotide sequence ID" value="NZ_BAAABO010000029.1"/>
</dbReference>
<protein>
    <submittedName>
        <fullName evidence="2">Uncharacterized protein</fullName>
    </submittedName>
</protein>
<comment type="caution">
    <text evidence="2">The sequence shown here is derived from an EMBL/GenBank/DDBJ whole genome shotgun (WGS) entry which is preliminary data.</text>
</comment>
<evidence type="ECO:0000256" key="1">
    <source>
        <dbReference type="SAM" id="Phobius"/>
    </source>
</evidence>
<proteinExistence type="predicted"/>
<name>A0ABQ3XZS4_9ACTN</name>
<evidence type="ECO:0000313" key="2">
    <source>
        <dbReference type="EMBL" id="GID73253.1"/>
    </source>
</evidence>
<dbReference type="EMBL" id="BOMI01000033">
    <property type="protein sequence ID" value="GID73253.1"/>
    <property type="molecule type" value="Genomic_DNA"/>
</dbReference>